<keyword evidence="10" id="KW-1185">Reference proteome</keyword>
<feature type="domain" description="Disease resistance N-terminal" evidence="6">
    <location>
        <begin position="13"/>
        <end position="96"/>
    </location>
</feature>
<gene>
    <name evidence="9" type="ORF">CXB51_029461</name>
</gene>
<dbReference type="Pfam" id="PF23559">
    <property type="entry name" value="WHD_DRP"/>
    <property type="match status" value="1"/>
</dbReference>
<dbReference type="Pfam" id="PF23598">
    <property type="entry name" value="LRR_14"/>
    <property type="match status" value="1"/>
</dbReference>
<dbReference type="InterPro" id="IPR041118">
    <property type="entry name" value="Rx_N"/>
</dbReference>
<dbReference type="GO" id="GO:0006952">
    <property type="term" value="P:defense response"/>
    <property type="evidence" value="ECO:0007669"/>
    <property type="project" value="UniProtKB-KW"/>
</dbReference>
<dbReference type="OrthoDB" id="5279713at2759"/>
<protein>
    <recommendedName>
        <fullName evidence="11">Disease resistance protein RGA3</fullName>
    </recommendedName>
</protein>
<dbReference type="InterPro" id="IPR032675">
    <property type="entry name" value="LRR_dom_sf"/>
</dbReference>
<evidence type="ECO:0000256" key="1">
    <source>
        <dbReference type="ARBA" id="ARBA00022737"/>
    </source>
</evidence>
<dbReference type="PANTHER" id="PTHR36766">
    <property type="entry name" value="PLANT BROAD-SPECTRUM MILDEW RESISTANCE PROTEIN RPW8"/>
    <property type="match status" value="1"/>
</dbReference>
<dbReference type="GO" id="GO:0051707">
    <property type="term" value="P:response to other organism"/>
    <property type="evidence" value="ECO:0007669"/>
    <property type="project" value="UniProtKB-ARBA"/>
</dbReference>
<dbReference type="Pfam" id="PF00931">
    <property type="entry name" value="NB-ARC"/>
    <property type="match status" value="1"/>
</dbReference>
<dbReference type="Pfam" id="PF18052">
    <property type="entry name" value="Rx_N"/>
    <property type="match status" value="1"/>
</dbReference>
<evidence type="ECO:0000256" key="3">
    <source>
        <dbReference type="ARBA" id="ARBA00022821"/>
    </source>
</evidence>
<evidence type="ECO:0000256" key="2">
    <source>
        <dbReference type="ARBA" id="ARBA00022741"/>
    </source>
</evidence>
<dbReference type="GO" id="GO:0005524">
    <property type="term" value="F:ATP binding"/>
    <property type="evidence" value="ECO:0007669"/>
    <property type="project" value="UniProtKB-KW"/>
</dbReference>
<feature type="domain" description="Disease resistance protein winged helix" evidence="7">
    <location>
        <begin position="431"/>
        <end position="503"/>
    </location>
</feature>
<dbReference type="GO" id="GO:0043531">
    <property type="term" value="F:ADP binding"/>
    <property type="evidence" value="ECO:0007669"/>
    <property type="project" value="InterPro"/>
</dbReference>
<dbReference type="SUPFAM" id="SSF52540">
    <property type="entry name" value="P-loop containing nucleoside triphosphate hydrolases"/>
    <property type="match status" value="1"/>
</dbReference>
<name>A0A8J5YEL2_9ROSI</name>
<evidence type="ECO:0000259" key="8">
    <source>
        <dbReference type="Pfam" id="PF23598"/>
    </source>
</evidence>
<dbReference type="Gene3D" id="1.10.10.10">
    <property type="entry name" value="Winged helix-like DNA-binding domain superfamily/Winged helix DNA-binding domain"/>
    <property type="match status" value="1"/>
</dbReference>
<reference evidence="9 10" key="1">
    <citation type="journal article" date="2021" name="bioRxiv">
        <title>The Gossypium anomalum genome as a resource for cotton improvement and evolutionary analysis of hybrid incompatibility.</title>
        <authorList>
            <person name="Grover C.E."/>
            <person name="Yuan D."/>
            <person name="Arick M.A."/>
            <person name="Miller E.R."/>
            <person name="Hu G."/>
            <person name="Peterson D.G."/>
            <person name="Wendel J.F."/>
            <person name="Udall J.A."/>
        </authorList>
    </citation>
    <scope>NUCLEOTIDE SEQUENCE [LARGE SCALE GENOMIC DNA]</scope>
    <source>
        <strain evidence="9">JFW-Udall</strain>
        <tissue evidence="9">Leaf</tissue>
    </source>
</reference>
<dbReference type="InterPro" id="IPR036388">
    <property type="entry name" value="WH-like_DNA-bd_sf"/>
</dbReference>
<sequence>MAEAIAFDIAVELITKLSSFAVSQIGLWWNVKEDLDDLKTTVSTIKAVLLDAEEKSVTDNLVKVWLEELKDVLYDADDLLDDFSTEALRKDLMGGKKLMKEVRIFFSSSNQFAYGLKIGRKIKAIKARLASIESRANTFRFMVRDRPVETSFMTKKRQQTHSFVPKDKIIGRDDDKAALLKLVLEFASEENVYIIPIVGFGGLGKTALAQFVYNDKMVHDHFELKMWVCVSDVFDVKIIVENIIKSATGQAPNQNLEMDQLQKQLREKIGGKKYLLVLDDIWNEDREEWVSLKELLIGGAKGSRIIVTTRSFKVAKITSKCQPYVLKGLSGDDAWSLFKEIAFEQRSTDSIDSAFVEIGKRILERCSGVPLVIRTIASTLSYKETEKEWRSFKDNELARISQNESKILPTLKLSYDHLPSHLKDCFAYCRLYRKDHEIDVQTLVQVWIAQGFIKQLNPSQSLEEIGVEYFKILVERSFFQEVEERYLGAGLTCKMHDLMHDLAVSVAGTESIIVDSNNIASEEGEKCRHVSINASLIPKFRGKKLRTLLRSSNKGVQKFHNKTWDFIISNCRCLRVLELYNLNLKMIPFSIHKLKHLRYLDLSRNPSIKILPESICEIQNLQVLKLDLCSGLKELPKKIENLANLTHLGCKYCGLTHMPRGIGKLSSLETLSMFVVDKDGSHGGADLSELSGLNNLRGELIIRKLGFVKNAREKFKAANLKEKQHLRSLVLQWHRDADDDDEKSLEDLQPHPNLEELRIVGWRGDANSPNWVSLLTNLVKIEIKGRCKFRHLPSFAQFSCLQELVIFRLTELKYMDDNSPKRSQGEPQLFFPSLKFLWLQNCPKMKSWWRTKKPIDDDYNEDDTRVMGTSTMAFPRLSTLWIVNCPLTSMPLYPSLEELKLVNTSSRPFKQTIKMNINAKTPSTSTSSLPLSNLKSFTGLKKLRIENWKEVDLEGMKGEYLKNLQSLSLSNFPNLISLPEWIQHLINLRWLSLIDFPKLTSLPDEMHCLTNLRELNIYVPQLEERYQKDIGADWYKIAHIPSGWSFHYFLVEILLLLAFDNFKKLDAEKEEHVFNGRANKNRTCILHQLPEWIQELNIHRVPQLMERCQKDIGADCSHPGHSAVIRLLEAFRFTIFIDAGQPFGSLLLLEQSLFKHDNCRRYCIWKFIIPLYTELMKSLTDLEAYIKKIYFMGDLYEQSYANRHQCPSNIFPTTGELVVCITLPNWLGYRSRPEAMLNWANQRDKVVVDLFDVEATLEELLLNYAKEQLFLSGS</sequence>
<comment type="caution">
    <text evidence="9">The sequence shown here is derived from an EMBL/GenBank/DDBJ whole genome shotgun (WGS) entry which is preliminary data.</text>
</comment>
<evidence type="ECO:0000313" key="9">
    <source>
        <dbReference type="EMBL" id="KAG8479832.1"/>
    </source>
</evidence>
<dbReference type="InterPro" id="IPR027417">
    <property type="entry name" value="P-loop_NTPase"/>
</dbReference>
<dbReference type="FunFam" id="3.40.50.300:FF:001091">
    <property type="entry name" value="Probable disease resistance protein At1g61300"/>
    <property type="match status" value="1"/>
</dbReference>
<feature type="domain" description="NB-ARC" evidence="5">
    <location>
        <begin position="187"/>
        <end position="346"/>
    </location>
</feature>
<evidence type="ECO:0008006" key="11">
    <source>
        <dbReference type="Google" id="ProtNLM"/>
    </source>
</evidence>
<dbReference type="InterPro" id="IPR058922">
    <property type="entry name" value="WHD_DRP"/>
</dbReference>
<keyword evidence="1" id="KW-0677">Repeat</keyword>
<proteinExistence type="predicted"/>
<dbReference type="InterPro" id="IPR042197">
    <property type="entry name" value="Apaf_helical"/>
</dbReference>
<dbReference type="FunFam" id="1.10.10.10:FF:000322">
    <property type="entry name" value="Probable disease resistance protein At1g63360"/>
    <property type="match status" value="1"/>
</dbReference>
<dbReference type="SUPFAM" id="SSF52058">
    <property type="entry name" value="L domain-like"/>
    <property type="match status" value="1"/>
</dbReference>
<dbReference type="Gene3D" id="3.80.10.10">
    <property type="entry name" value="Ribonuclease Inhibitor"/>
    <property type="match status" value="2"/>
</dbReference>
<evidence type="ECO:0000259" key="5">
    <source>
        <dbReference type="Pfam" id="PF00931"/>
    </source>
</evidence>
<dbReference type="PRINTS" id="PR00364">
    <property type="entry name" value="DISEASERSIST"/>
</dbReference>
<keyword evidence="4" id="KW-0067">ATP-binding</keyword>
<keyword evidence="2" id="KW-0547">Nucleotide-binding</keyword>
<dbReference type="AlphaFoldDB" id="A0A8J5YEL2"/>
<dbReference type="InterPro" id="IPR055414">
    <property type="entry name" value="LRR_R13L4/SHOC2-like"/>
</dbReference>
<evidence type="ECO:0000313" key="10">
    <source>
        <dbReference type="Proteomes" id="UP000701853"/>
    </source>
</evidence>
<dbReference type="InterPro" id="IPR002182">
    <property type="entry name" value="NB-ARC"/>
</dbReference>
<evidence type="ECO:0000256" key="4">
    <source>
        <dbReference type="ARBA" id="ARBA00022840"/>
    </source>
</evidence>
<dbReference type="Gene3D" id="1.10.8.430">
    <property type="entry name" value="Helical domain of apoptotic protease-activating factors"/>
    <property type="match status" value="1"/>
</dbReference>
<dbReference type="EMBL" id="JAHUZN010000011">
    <property type="protein sequence ID" value="KAG8479832.1"/>
    <property type="molecule type" value="Genomic_DNA"/>
</dbReference>
<dbReference type="Gene3D" id="1.20.5.4130">
    <property type="match status" value="1"/>
</dbReference>
<keyword evidence="3" id="KW-0611">Plant defense</keyword>
<accession>A0A8J5YEL2</accession>
<evidence type="ECO:0000259" key="7">
    <source>
        <dbReference type="Pfam" id="PF23559"/>
    </source>
</evidence>
<dbReference type="Gene3D" id="3.40.50.300">
    <property type="entry name" value="P-loop containing nucleotide triphosphate hydrolases"/>
    <property type="match status" value="1"/>
</dbReference>
<organism evidence="9 10">
    <name type="scientific">Gossypium anomalum</name>
    <dbReference type="NCBI Taxonomy" id="47600"/>
    <lineage>
        <taxon>Eukaryota</taxon>
        <taxon>Viridiplantae</taxon>
        <taxon>Streptophyta</taxon>
        <taxon>Embryophyta</taxon>
        <taxon>Tracheophyta</taxon>
        <taxon>Spermatophyta</taxon>
        <taxon>Magnoliopsida</taxon>
        <taxon>eudicotyledons</taxon>
        <taxon>Gunneridae</taxon>
        <taxon>Pentapetalae</taxon>
        <taxon>rosids</taxon>
        <taxon>malvids</taxon>
        <taxon>Malvales</taxon>
        <taxon>Malvaceae</taxon>
        <taxon>Malvoideae</taxon>
        <taxon>Gossypium</taxon>
    </lineage>
</organism>
<dbReference type="PANTHER" id="PTHR36766:SF40">
    <property type="entry name" value="DISEASE RESISTANCE PROTEIN RGA3"/>
    <property type="match status" value="1"/>
</dbReference>
<evidence type="ECO:0000259" key="6">
    <source>
        <dbReference type="Pfam" id="PF18052"/>
    </source>
</evidence>
<dbReference type="Proteomes" id="UP000701853">
    <property type="component" value="Chromosome 11"/>
</dbReference>
<feature type="domain" description="Disease resistance R13L4/SHOC-2-like LRR" evidence="8">
    <location>
        <begin position="567"/>
        <end position="849"/>
    </location>
</feature>